<sequence>MRPAPTPADILQGKAEERVIAFQRGGGPFVAAVETTRMPMVVTDPSVNGNPIVYVNQSFIDLFGYSREEVLGQNYFFLTGPDTDPDVERHIRAAMMADEPLNLEVQLRAKSGREVWAAQFVSPVHDDQGRVAQHFASFWDITRRVRAERRTRRLNEVLESRVKERTQELQNELDRRHALEGVLTESIREKDKLLGQRNVLLHEVNHRAKNSISMAISMLRLQMVRQGDPGISEALENAIQRLDHLARIHELLYRQDSNDVQSVDMAAYLTELCRNFGHLRSPEDHRIELTSDADDITLDVDRAINVALIAGEAITNALKHAFPDKRRGAVRVGLHHEGEDVLLSIEDNGIGLPATPRAGSMGMRLIEGMARSLNGTLTIEGDRRTRIAVRFPTAIRS</sequence>
<evidence type="ECO:0000256" key="1">
    <source>
        <dbReference type="ARBA" id="ARBA00000085"/>
    </source>
</evidence>
<dbReference type="InterPro" id="IPR003594">
    <property type="entry name" value="HATPase_dom"/>
</dbReference>
<dbReference type="PROSITE" id="PS50109">
    <property type="entry name" value="HIS_KIN"/>
    <property type="match status" value="1"/>
</dbReference>
<dbReference type="RefSeq" id="WP_160884933.1">
    <property type="nucleotide sequence ID" value="NZ_WURB01000008.1"/>
</dbReference>
<evidence type="ECO:0000256" key="5">
    <source>
        <dbReference type="ARBA" id="ARBA00022741"/>
    </source>
</evidence>
<evidence type="ECO:0000259" key="11">
    <source>
        <dbReference type="PROSITE" id="PS50113"/>
    </source>
</evidence>
<feature type="domain" description="Histidine kinase" evidence="9">
    <location>
        <begin position="203"/>
        <end position="395"/>
    </location>
</feature>
<dbReference type="Pfam" id="PF13581">
    <property type="entry name" value="HATPase_c_2"/>
    <property type="match status" value="1"/>
</dbReference>
<dbReference type="NCBIfam" id="TIGR00229">
    <property type="entry name" value="sensory_box"/>
    <property type="match status" value="1"/>
</dbReference>
<dbReference type="AlphaFoldDB" id="A0A7X3MSB4"/>
<evidence type="ECO:0000259" key="9">
    <source>
        <dbReference type="PROSITE" id="PS50109"/>
    </source>
</evidence>
<gene>
    <name evidence="12" type="ORF">GR328_12865</name>
</gene>
<dbReference type="PROSITE" id="PS50112">
    <property type="entry name" value="PAS"/>
    <property type="match status" value="1"/>
</dbReference>
<dbReference type="OrthoDB" id="7991996at2"/>
<dbReference type="PANTHER" id="PTHR41523">
    <property type="entry name" value="TWO-COMPONENT SYSTEM SENSOR PROTEIN"/>
    <property type="match status" value="1"/>
</dbReference>
<dbReference type="GO" id="GO:0004673">
    <property type="term" value="F:protein histidine kinase activity"/>
    <property type="evidence" value="ECO:0007669"/>
    <property type="project" value="UniProtKB-EC"/>
</dbReference>
<comment type="caution">
    <text evidence="12">The sequence shown here is derived from an EMBL/GenBank/DDBJ whole genome shotgun (WGS) entry which is preliminary data.</text>
</comment>
<protein>
    <recommendedName>
        <fullName evidence="2">histidine kinase</fullName>
        <ecNumber evidence="2">2.7.13.3</ecNumber>
    </recommendedName>
</protein>
<accession>A0A7X3MSB4</accession>
<evidence type="ECO:0000256" key="2">
    <source>
        <dbReference type="ARBA" id="ARBA00012438"/>
    </source>
</evidence>
<evidence type="ECO:0000313" key="13">
    <source>
        <dbReference type="Proteomes" id="UP000436483"/>
    </source>
</evidence>
<dbReference type="InterPro" id="IPR036890">
    <property type="entry name" value="HATPase_C_sf"/>
</dbReference>
<evidence type="ECO:0000256" key="8">
    <source>
        <dbReference type="ARBA" id="ARBA00023026"/>
    </source>
</evidence>
<dbReference type="EMBL" id="WURB01000008">
    <property type="protein sequence ID" value="MXQ12338.1"/>
    <property type="molecule type" value="Genomic_DNA"/>
</dbReference>
<dbReference type="SUPFAM" id="SSF55785">
    <property type="entry name" value="PYP-like sensor domain (PAS domain)"/>
    <property type="match status" value="1"/>
</dbReference>
<dbReference type="PANTHER" id="PTHR41523:SF8">
    <property type="entry name" value="ETHYLENE RESPONSE SENSOR PROTEIN"/>
    <property type="match status" value="1"/>
</dbReference>
<dbReference type="Pfam" id="PF13426">
    <property type="entry name" value="PAS_9"/>
    <property type="match status" value="1"/>
</dbReference>
<evidence type="ECO:0000256" key="4">
    <source>
        <dbReference type="ARBA" id="ARBA00022679"/>
    </source>
</evidence>
<dbReference type="InterPro" id="IPR000014">
    <property type="entry name" value="PAS"/>
</dbReference>
<dbReference type="SMART" id="SM00387">
    <property type="entry name" value="HATPase_c"/>
    <property type="match status" value="1"/>
</dbReference>
<dbReference type="Gene3D" id="3.30.450.20">
    <property type="entry name" value="PAS domain"/>
    <property type="match status" value="1"/>
</dbReference>
<dbReference type="InterPro" id="IPR011495">
    <property type="entry name" value="Sig_transdc_His_kin_sub2_dim/P"/>
</dbReference>
<dbReference type="CDD" id="cd00130">
    <property type="entry name" value="PAS"/>
    <property type="match status" value="1"/>
</dbReference>
<feature type="domain" description="PAS" evidence="10">
    <location>
        <begin position="29"/>
        <end position="98"/>
    </location>
</feature>
<dbReference type="SMART" id="SM00091">
    <property type="entry name" value="PAS"/>
    <property type="match status" value="1"/>
</dbReference>
<keyword evidence="4" id="KW-0808">Transferase</keyword>
<reference evidence="12 13" key="2">
    <citation type="submission" date="2020-01" db="EMBL/GenBank/DDBJ databases">
        <title>Microvirga sp. nov., an arsenate reduction bacterium isolated from Tibet hotspring sediments.</title>
        <authorList>
            <person name="Xian W.-D."/>
            <person name="Li W.-J."/>
        </authorList>
    </citation>
    <scope>NUCLEOTIDE SEQUENCE [LARGE SCALE GENOMIC DNA]</scope>
    <source>
        <strain evidence="12 13">KCTC 23863</strain>
    </source>
</reference>
<evidence type="ECO:0000259" key="10">
    <source>
        <dbReference type="PROSITE" id="PS50112"/>
    </source>
</evidence>
<evidence type="ECO:0000256" key="6">
    <source>
        <dbReference type="ARBA" id="ARBA00022777"/>
    </source>
</evidence>
<dbReference type="InterPro" id="IPR005467">
    <property type="entry name" value="His_kinase_dom"/>
</dbReference>
<dbReference type="InterPro" id="IPR035965">
    <property type="entry name" value="PAS-like_dom_sf"/>
</dbReference>
<name>A0A7X3MSB4_9HYPH</name>
<evidence type="ECO:0000256" key="7">
    <source>
        <dbReference type="ARBA" id="ARBA00022840"/>
    </source>
</evidence>
<feature type="domain" description="PAC" evidence="11">
    <location>
        <begin position="101"/>
        <end position="153"/>
    </location>
</feature>
<keyword evidence="5" id="KW-0547">Nucleotide-binding</keyword>
<reference evidence="12 13" key="1">
    <citation type="submission" date="2019-12" db="EMBL/GenBank/DDBJ databases">
        <authorList>
            <person name="Yuan C.-G."/>
        </authorList>
    </citation>
    <scope>NUCLEOTIDE SEQUENCE [LARGE SCALE GENOMIC DNA]</scope>
    <source>
        <strain evidence="12 13">KCTC 23863</strain>
    </source>
</reference>
<evidence type="ECO:0000256" key="3">
    <source>
        <dbReference type="ARBA" id="ARBA00022553"/>
    </source>
</evidence>
<keyword evidence="8" id="KW-0843">Virulence</keyword>
<dbReference type="GO" id="GO:0005524">
    <property type="term" value="F:ATP binding"/>
    <property type="evidence" value="ECO:0007669"/>
    <property type="project" value="UniProtKB-KW"/>
</dbReference>
<dbReference type="InterPro" id="IPR000700">
    <property type="entry name" value="PAS-assoc_C"/>
</dbReference>
<keyword evidence="6" id="KW-0418">Kinase</keyword>
<organism evidence="12 13">
    <name type="scientific">Microvirga makkahensis</name>
    <dbReference type="NCBI Taxonomy" id="1128670"/>
    <lineage>
        <taxon>Bacteria</taxon>
        <taxon>Pseudomonadati</taxon>
        <taxon>Pseudomonadota</taxon>
        <taxon>Alphaproteobacteria</taxon>
        <taxon>Hyphomicrobiales</taxon>
        <taxon>Methylobacteriaceae</taxon>
        <taxon>Microvirga</taxon>
    </lineage>
</organism>
<dbReference type="Proteomes" id="UP000436483">
    <property type="component" value="Unassembled WGS sequence"/>
</dbReference>
<dbReference type="EC" id="2.7.13.3" evidence="2"/>
<comment type="catalytic activity">
    <reaction evidence="1">
        <text>ATP + protein L-histidine = ADP + protein N-phospho-L-histidine.</text>
        <dbReference type="EC" id="2.7.13.3"/>
    </reaction>
</comment>
<evidence type="ECO:0000313" key="12">
    <source>
        <dbReference type="EMBL" id="MXQ12338.1"/>
    </source>
</evidence>
<keyword evidence="3" id="KW-0597">Phosphoprotein</keyword>
<dbReference type="Gene3D" id="3.30.565.10">
    <property type="entry name" value="Histidine kinase-like ATPase, C-terminal domain"/>
    <property type="match status" value="1"/>
</dbReference>
<dbReference type="Pfam" id="PF07568">
    <property type="entry name" value="HisKA_2"/>
    <property type="match status" value="1"/>
</dbReference>
<dbReference type="SUPFAM" id="SSF55874">
    <property type="entry name" value="ATPase domain of HSP90 chaperone/DNA topoisomerase II/histidine kinase"/>
    <property type="match status" value="1"/>
</dbReference>
<keyword evidence="7" id="KW-0067">ATP-binding</keyword>
<proteinExistence type="predicted"/>
<keyword evidence="13" id="KW-1185">Reference proteome</keyword>
<dbReference type="PROSITE" id="PS50113">
    <property type="entry name" value="PAC"/>
    <property type="match status" value="1"/>
</dbReference>